<comment type="caution">
    <text evidence="1">The sequence shown here is derived from an EMBL/GenBank/DDBJ whole genome shotgun (WGS) entry which is preliminary data.</text>
</comment>
<evidence type="ECO:0000313" key="1">
    <source>
        <dbReference type="EMBL" id="KAJ8910651.1"/>
    </source>
</evidence>
<reference evidence="1 2" key="1">
    <citation type="journal article" date="2023" name="Insect Mol. Biol.">
        <title>Genome sequencing provides insights into the evolution of gene families encoding plant cell wall-degrading enzymes in longhorned beetles.</title>
        <authorList>
            <person name="Shin N.R."/>
            <person name="Okamura Y."/>
            <person name="Kirsch R."/>
            <person name="Pauchet Y."/>
        </authorList>
    </citation>
    <scope>NUCLEOTIDE SEQUENCE [LARGE SCALE GENOMIC DNA]</scope>
    <source>
        <strain evidence="1">EAD_L_NR</strain>
    </source>
</reference>
<sequence length="67" mass="8077">MKYKAEGFRQFASVSWMKLGYLKMELLDVHGKILIRKVYKRRQKWVVQGISYYMQAAQLDSFLEQNK</sequence>
<keyword evidence="2" id="KW-1185">Reference proteome</keyword>
<dbReference type="Proteomes" id="UP001159042">
    <property type="component" value="Unassembled WGS sequence"/>
</dbReference>
<accession>A0AAV8V8X8</accession>
<dbReference type="AlphaFoldDB" id="A0AAV8V8X8"/>
<name>A0AAV8V8X8_9CUCU</name>
<protein>
    <submittedName>
        <fullName evidence="1">Uncharacterized protein</fullName>
    </submittedName>
</protein>
<gene>
    <name evidence="1" type="ORF">NQ315_011633</name>
</gene>
<dbReference type="EMBL" id="JANEYG010000265">
    <property type="protein sequence ID" value="KAJ8910651.1"/>
    <property type="molecule type" value="Genomic_DNA"/>
</dbReference>
<evidence type="ECO:0000313" key="2">
    <source>
        <dbReference type="Proteomes" id="UP001159042"/>
    </source>
</evidence>
<proteinExistence type="predicted"/>
<organism evidence="1 2">
    <name type="scientific">Exocentrus adspersus</name>
    <dbReference type="NCBI Taxonomy" id="1586481"/>
    <lineage>
        <taxon>Eukaryota</taxon>
        <taxon>Metazoa</taxon>
        <taxon>Ecdysozoa</taxon>
        <taxon>Arthropoda</taxon>
        <taxon>Hexapoda</taxon>
        <taxon>Insecta</taxon>
        <taxon>Pterygota</taxon>
        <taxon>Neoptera</taxon>
        <taxon>Endopterygota</taxon>
        <taxon>Coleoptera</taxon>
        <taxon>Polyphaga</taxon>
        <taxon>Cucujiformia</taxon>
        <taxon>Chrysomeloidea</taxon>
        <taxon>Cerambycidae</taxon>
        <taxon>Lamiinae</taxon>
        <taxon>Acanthocinini</taxon>
        <taxon>Exocentrus</taxon>
    </lineage>
</organism>